<comment type="caution">
    <text evidence="1">The sequence shown here is derived from an EMBL/GenBank/DDBJ whole genome shotgun (WGS) entry which is preliminary data.</text>
</comment>
<protein>
    <submittedName>
        <fullName evidence="1">Glycerol kinase</fullName>
    </submittedName>
</protein>
<accession>A0A0U9H6E1</accession>
<evidence type="ECO:0000313" key="2">
    <source>
        <dbReference type="Proteomes" id="UP000052946"/>
    </source>
</evidence>
<dbReference type="EMBL" id="BBXV01000016">
    <property type="protein sequence ID" value="GAQ17616.1"/>
    <property type="molecule type" value="Genomic_DNA"/>
</dbReference>
<organism evidence="1 2">
    <name type="scientific">Oceanobacillus picturae</name>
    <dbReference type="NCBI Taxonomy" id="171693"/>
    <lineage>
        <taxon>Bacteria</taxon>
        <taxon>Bacillati</taxon>
        <taxon>Bacillota</taxon>
        <taxon>Bacilli</taxon>
        <taxon>Bacillales</taxon>
        <taxon>Bacillaceae</taxon>
        <taxon>Oceanobacillus</taxon>
    </lineage>
</organism>
<proteinExistence type="predicted"/>
<reference evidence="2" key="1">
    <citation type="submission" date="2015-07" db="EMBL/GenBank/DDBJ databases">
        <title>Draft Genome Sequence of Oceanobacillus picturae Heshi-B3 that Was Isolated from Fermented Rice Bran with Aging Salted Mackerel, Which Was Named Heshiko as Traditional Fermented Seafood in Japan.</title>
        <authorList>
            <person name="Akuzawa S."/>
            <person name="Nakagawa J."/>
            <person name="Kanekatsu T."/>
            <person name="Kanesaki Y."/>
            <person name="Suzuki T."/>
        </authorList>
    </citation>
    <scope>NUCLEOTIDE SEQUENCE [LARGE SCALE GENOMIC DNA]</scope>
    <source>
        <strain evidence="2">Heshi-B3</strain>
    </source>
</reference>
<dbReference type="AlphaFoldDB" id="A0A0U9H6E1"/>
<evidence type="ECO:0000313" key="1">
    <source>
        <dbReference type="EMBL" id="GAQ17616.1"/>
    </source>
</evidence>
<reference evidence="1 2" key="2">
    <citation type="journal article" date="2016" name="Genome Announc.">
        <title>Draft Genome Sequence of Oceanobacillus picturae Heshi-B3, Isolated from Fermented Rice Bran in a Traditional Japanese Seafood Dish.</title>
        <authorList>
            <person name="Akuzawa S."/>
            <person name="Nagaoka J."/>
            <person name="Kanekatsu M."/>
            <person name="Kanesaki Y."/>
            <person name="Suzuki T."/>
        </authorList>
    </citation>
    <scope>NUCLEOTIDE SEQUENCE [LARGE SCALE GENOMIC DNA]</scope>
    <source>
        <strain evidence="1 2">Heshi-B3</strain>
    </source>
</reference>
<keyword evidence="1" id="KW-0808">Transferase</keyword>
<name>A0A0U9H6E1_9BACI</name>
<sequence length="78" mass="8913">MNDSIIGPDQLIEKDDQGRIVRVEHNLSDGTNFRVDTIKWSDLIIIEYRLLFNGEGVRIGENANTLVTNIRTWSPEEA</sequence>
<keyword evidence="1" id="KW-0418">Kinase</keyword>
<gene>
    <name evidence="1" type="ORF">OPHB3_1541</name>
</gene>
<dbReference type="GO" id="GO:0016301">
    <property type="term" value="F:kinase activity"/>
    <property type="evidence" value="ECO:0007669"/>
    <property type="project" value="UniProtKB-KW"/>
</dbReference>
<dbReference type="Proteomes" id="UP000052946">
    <property type="component" value="Unassembled WGS sequence"/>
</dbReference>